<feature type="compositionally biased region" description="Low complexity" evidence="1">
    <location>
        <begin position="66"/>
        <end position="81"/>
    </location>
</feature>
<protein>
    <submittedName>
        <fullName evidence="3">Uncharacterized protein</fullName>
    </submittedName>
</protein>
<feature type="compositionally biased region" description="Polar residues" evidence="1">
    <location>
        <begin position="52"/>
        <end position="64"/>
    </location>
</feature>
<reference evidence="3" key="1">
    <citation type="submission" date="2014-02" db="EMBL/GenBank/DDBJ databases">
        <title>The Genome Sequence of Trichophyton rubrum (morphotype fischeri) CBS 288.86.</title>
        <authorList>
            <consortium name="The Broad Institute Genomics Platform"/>
            <person name="Cuomo C.A."/>
            <person name="White T.C."/>
            <person name="Graser Y."/>
            <person name="Martinez-Rossi N."/>
            <person name="Heitman J."/>
            <person name="Young S.K."/>
            <person name="Zeng Q."/>
            <person name="Gargeya S."/>
            <person name="Abouelleil A."/>
            <person name="Alvarado L."/>
            <person name="Chapman S.B."/>
            <person name="Gainer-Dewar J."/>
            <person name="Goldberg J."/>
            <person name="Griggs A."/>
            <person name="Gujja S."/>
            <person name="Hansen M."/>
            <person name="Howarth C."/>
            <person name="Imamovic A."/>
            <person name="Larimer J."/>
            <person name="Martinez D."/>
            <person name="Murphy C."/>
            <person name="Pearson M.D."/>
            <person name="Persinoti G."/>
            <person name="Poon T."/>
            <person name="Priest M."/>
            <person name="Roberts A.D."/>
            <person name="Saif S."/>
            <person name="Shea T.D."/>
            <person name="Sykes S.N."/>
            <person name="Wortman J."/>
            <person name="Nusbaum C."/>
            <person name="Birren B."/>
        </authorList>
    </citation>
    <scope>NUCLEOTIDE SEQUENCE [LARGE SCALE GENOMIC DNA]</scope>
    <source>
        <strain evidence="3">CBS 288.86</strain>
    </source>
</reference>
<dbReference type="AlphaFoldDB" id="A0A022VQ09"/>
<evidence type="ECO:0000256" key="1">
    <source>
        <dbReference type="SAM" id="MobiDB-lite"/>
    </source>
</evidence>
<dbReference type="HOGENOM" id="CLU_1846529_0_0_1"/>
<feature type="chain" id="PRO_5001507849" evidence="2">
    <location>
        <begin position="27"/>
        <end position="139"/>
    </location>
</feature>
<organism evidence="3">
    <name type="scientific">Trichophyton rubrum CBS 288.86</name>
    <dbReference type="NCBI Taxonomy" id="1215330"/>
    <lineage>
        <taxon>Eukaryota</taxon>
        <taxon>Fungi</taxon>
        <taxon>Dikarya</taxon>
        <taxon>Ascomycota</taxon>
        <taxon>Pezizomycotina</taxon>
        <taxon>Eurotiomycetes</taxon>
        <taxon>Eurotiomycetidae</taxon>
        <taxon>Onygenales</taxon>
        <taxon>Arthrodermataceae</taxon>
        <taxon>Trichophyton</taxon>
    </lineage>
</organism>
<dbReference type="InterPro" id="IPR039254">
    <property type="entry name" value="Rds1"/>
</dbReference>
<keyword evidence="2" id="KW-0732">Signal</keyword>
<evidence type="ECO:0000313" key="3">
    <source>
        <dbReference type="EMBL" id="EZF48076.1"/>
    </source>
</evidence>
<name>A0A022VQ09_TRIRU</name>
<dbReference type="Proteomes" id="UP000023758">
    <property type="component" value="Unassembled WGS sequence"/>
</dbReference>
<gene>
    <name evidence="3" type="ORF">H103_08176</name>
</gene>
<proteinExistence type="predicted"/>
<feature type="signal peptide" evidence="2">
    <location>
        <begin position="1"/>
        <end position="26"/>
    </location>
</feature>
<accession>A0A022VQ09</accession>
<dbReference type="PANTHER" id="PTHR38705">
    <property type="entry name" value="PROTEIN RDS1"/>
    <property type="match status" value="1"/>
</dbReference>
<sequence>MRPFIDFTYVLIWLASGCILHAAAQSSSPTTAAAPPTRSHQSAASHGPYSGTPMTSGALTNTVLGTEIPAGPPAATATTYPSDGELHDPQPAPYVPAGGRGTNGTQPVYNVKSDFDYESLVCNCMSLPLMNRLPLLTMI</sequence>
<dbReference type="PROSITE" id="PS51257">
    <property type="entry name" value="PROKAR_LIPOPROTEIN"/>
    <property type="match status" value="1"/>
</dbReference>
<feature type="compositionally biased region" description="Low complexity" evidence="1">
    <location>
        <begin position="28"/>
        <end position="37"/>
    </location>
</feature>
<evidence type="ECO:0000256" key="2">
    <source>
        <dbReference type="SAM" id="SignalP"/>
    </source>
</evidence>
<feature type="region of interest" description="Disordered" evidence="1">
    <location>
        <begin position="28"/>
        <end position="102"/>
    </location>
</feature>
<dbReference type="PANTHER" id="PTHR38705:SF1">
    <property type="entry name" value="PROTEIN RDS1"/>
    <property type="match status" value="1"/>
</dbReference>
<dbReference type="EMBL" id="KK207935">
    <property type="protein sequence ID" value="EZF48076.1"/>
    <property type="molecule type" value="Genomic_DNA"/>
</dbReference>